<keyword evidence="3" id="KW-1185">Reference proteome</keyword>
<gene>
    <name evidence="2" type="primary">cas5e</name>
    <name evidence="2" type="ORF">E8M01_22905</name>
</gene>
<evidence type="ECO:0000256" key="1">
    <source>
        <dbReference type="ARBA" id="ARBA00023118"/>
    </source>
</evidence>
<dbReference type="OrthoDB" id="5704083at2"/>
<dbReference type="NCBIfam" id="TIGR02593">
    <property type="entry name" value="CRISPR_cas5"/>
    <property type="match status" value="1"/>
</dbReference>
<reference evidence="2 3" key="1">
    <citation type="submission" date="2019-04" db="EMBL/GenBank/DDBJ databases">
        <title>Phreatobacter aquaticus sp. nov.</title>
        <authorList>
            <person name="Choi A."/>
        </authorList>
    </citation>
    <scope>NUCLEOTIDE SEQUENCE [LARGE SCALE GENOMIC DNA]</scope>
    <source>
        <strain evidence="2 3">KCTC 52518</strain>
    </source>
</reference>
<dbReference type="InterPro" id="IPR013422">
    <property type="entry name" value="CRISPR-assoc_prot_Cas5_N"/>
</dbReference>
<accession>A0A4D7B216</accession>
<dbReference type="NCBIfam" id="TIGR01868">
    <property type="entry name" value="casD_Cas5e"/>
    <property type="match status" value="1"/>
</dbReference>
<dbReference type="Gene3D" id="3.30.70.2660">
    <property type="match status" value="1"/>
</dbReference>
<dbReference type="KEGG" id="pstg:E8M01_22905"/>
<dbReference type="GO" id="GO:0043571">
    <property type="term" value="P:maintenance of CRISPR repeat elements"/>
    <property type="evidence" value="ECO:0007669"/>
    <property type="project" value="InterPro"/>
</dbReference>
<evidence type="ECO:0000313" key="3">
    <source>
        <dbReference type="Proteomes" id="UP000298781"/>
    </source>
</evidence>
<dbReference type="RefSeq" id="WP_136962280.1">
    <property type="nucleotide sequence ID" value="NZ_CP039690.1"/>
</dbReference>
<dbReference type="AlphaFoldDB" id="A0A4D7B216"/>
<protein>
    <submittedName>
        <fullName evidence="2">Type I-E CRISPR-associated protein Cas5/CasD</fullName>
    </submittedName>
</protein>
<dbReference type="Proteomes" id="UP000298781">
    <property type="component" value="Chromosome"/>
</dbReference>
<dbReference type="EMBL" id="CP039690">
    <property type="protein sequence ID" value="QCI66841.1"/>
    <property type="molecule type" value="Genomic_DNA"/>
</dbReference>
<keyword evidence="1" id="KW-0051">Antiviral defense</keyword>
<name>A0A4D7B216_9HYPH</name>
<dbReference type="GO" id="GO:0003723">
    <property type="term" value="F:RNA binding"/>
    <property type="evidence" value="ECO:0007669"/>
    <property type="project" value="InterPro"/>
</dbReference>
<dbReference type="CDD" id="cd09693">
    <property type="entry name" value="Cas5_I"/>
    <property type="match status" value="1"/>
</dbReference>
<dbReference type="GO" id="GO:0051607">
    <property type="term" value="P:defense response to virus"/>
    <property type="evidence" value="ECO:0007669"/>
    <property type="project" value="UniProtKB-KW"/>
</dbReference>
<dbReference type="InterPro" id="IPR010147">
    <property type="entry name" value="CRISPR-assoc_prot_CasD"/>
</dbReference>
<evidence type="ECO:0000313" key="2">
    <source>
        <dbReference type="EMBL" id="QCI66841.1"/>
    </source>
</evidence>
<dbReference type="Pfam" id="PF09704">
    <property type="entry name" value="Cas_Cas5d"/>
    <property type="match status" value="1"/>
</dbReference>
<proteinExistence type="predicted"/>
<organism evidence="2 3">
    <name type="scientific">Phreatobacter stygius</name>
    <dbReference type="NCBI Taxonomy" id="1940610"/>
    <lineage>
        <taxon>Bacteria</taxon>
        <taxon>Pseudomonadati</taxon>
        <taxon>Pseudomonadota</taxon>
        <taxon>Alphaproteobacteria</taxon>
        <taxon>Hyphomicrobiales</taxon>
        <taxon>Phreatobacteraceae</taxon>
        <taxon>Phreatobacter</taxon>
    </lineage>
</organism>
<sequence length="262" mass="28899">MSERDFLVFRLAGPMAAFGDIAVGERRGIWDAPSKSAILGLVAGALGLKRDDTAAHLALETGLGFAVRVDVAGRPLRDYHTAQAPSARRNGQWRTRQEELADGDELNTVLSERIYRLEAAATVALWNKGSETPSLDALAEALKQPRFTPYIGRKACPLGRPPRPHIVVASGLQPAFAAYDALEADADAKLRFPWFATRQVERQRIIWFEWDAGLADEERQAAEGGRIRQRRDAVRDRGRWQFSDRREGSLTFAPPPAGEAAA</sequence>
<dbReference type="InterPro" id="IPR021124">
    <property type="entry name" value="CRISPR-assoc_prot_Cas5"/>
</dbReference>